<evidence type="ECO:0000259" key="12">
    <source>
        <dbReference type="PROSITE" id="PS50157"/>
    </source>
</evidence>
<evidence type="ECO:0000256" key="9">
    <source>
        <dbReference type="ARBA" id="ARBA00023242"/>
    </source>
</evidence>
<reference evidence="14" key="1">
    <citation type="submission" date="2022-10" db="EMBL/GenBank/DDBJ databases">
        <title>Genome assembly of Pristionchus species.</title>
        <authorList>
            <person name="Yoshida K."/>
            <person name="Sommer R.J."/>
        </authorList>
    </citation>
    <scope>NUCLEOTIDE SEQUENCE [LARGE SCALE GENOMIC DNA]</scope>
    <source>
        <strain evidence="14">RS5460</strain>
    </source>
</reference>
<comment type="caution">
    <text evidence="13">The sequence shown here is derived from an EMBL/GenBank/DDBJ whole genome shotgun (WGS) entry which is preliminary data.</text>
</comment>
<dbReference type="GO" id="GO:0008270">
    <property type="term" value="F:zinc ion binding"/>
    <property type="evidence" value="ECO:0007669"/>
    <property type="project" value="UniProtKB-KW"/>
</dbReference>
<evidence type="ECO:0000256" key="11">
    <source>
        <dbReference type="SAM" id="MobiDB-lite"/>
    </source>
</evidence>
<evidence type="ECO:0000256" key="7">
    <source>
        <dbReference type="ARBA" id="ARBA00023125"/>
    </source>
</evidence>
<keyword evidence="3" id="KW-0677">Repeat</keyword>
<evidence type="ECO:0000256" key="4">
    <source>
        <dbReference type="ARBA" id="ARBA00022771"/>
    </source>
</evidence>
<dbReference type="Gene3D" id="3.30.160.60">
    <property type="entry name" value="Classic Zinc Finger"/>
    <property type="match status" value="1"/>
</dbReference>
<protein>
    <recommendedName>
        <fullName evidence="12">C2H2-type domain-containing protein</fullName>
    </recommendedName>
</protein>
<feature type="non-terminal residue" evidence="13">
    <location>
        <position position="70"/>
    </location>
</feature>
<dbReference type="GO" id="GO:0005634">
    <property type="term" value="C:nucleus"/>
    <property type="evidence" value="ECO:0007669"/>
    <property type="project" value="UniProtKB-SubCell"/>
</dbReference>
<dbReference type="PROSITE" id="PS50157">
    <property type="entry name" value="ZINC_FINGER_C2H2_2"/>
    <property type="match status" value="1"/>
</dbReference>
<evidence type="ECO:0000313" key="13">
    <source>
        <dbReference type="EMBL" id="GMR44417.1"/>
    </source>
</evidence>
<keyword evidence="5" id="KW-0862">Zinc</keyword>
<feature type="region of interest" description="Disordered" evidence="11">
    <location>
        <begin position="1"/>
        <end position="28"/>
    </location>
</feature>
<evidence type="ECO:0000313" key="14">
    <source>
        <dbReference type="Proteomes" id="UP001328107"/>
    </source>
</evidence>
<feature type="non-terminal residue" evidence="13">
    <location>
        <position position="1"/>
    </location>
</feature>
<evidence type="ECO:0000256" key="8">
    <source>
        <dbReference type="ARBA" id="ARBA00023163"/>
    </source>
</evidence>
<evidence type="ECO:0000256" key="2">
    <source>
        <dbReference type="ARBA" id="ARBA00022723"/>
    </source>
</evidence>
<dbReference type="Proteomes" id="UP001328107">
    <property type="component" value="Unassembled WGS sequence"/>
</dbReference>
<keyword evidence="14" id="KW-1185">Reference proteome</keyword>
<keyword evidence="6" id="KW-0805">Transcription regulation</keyword>
<dbReference type="PROSITE" id="PS00028">
    <property type="entry name" value="ZINC_FINGER_C2H2_1"/>
    <property type="match status" value="1"/>
</dbReference>
<feature type="domain" description="C2H2-type" evidence="12">
    <location>
        <begin position="35"/>
        <end position="62"/>
    </location>
</feature>
<keyword evidence="2" id="KW-0479">Metal-binding</keyword>
<evidence type="ECO:0000256" key="6">
    <source>
        <dbReference type="ARBA" id="ARBA00023015"/>
    </source>
</evidence>
<gene>
    <name evidence="13" type="ORF">PMAYCL1PPCAC_14612</name>
</gene>
<keyword evidence="7" id="KW-0238">DNA-binding</keyword>
<dbReference type="EMBL" id="BTRK01000003">
    <property type="protein sequence ID" value="GMR44417.1"/>
    <property type="molecule type" value="Genomic_DNA"/>
</dbReference>
<dbReference type="InterPro" id="IPR013087">
    <property type="entry name" value="Znf_C2H2_type"/>
</dbReference>
<evidence type="ECO:0000256" key="5">
    <source>
        <dbReference type="ARBA" id="ARBA00022833"/>
    </source>
</evidence>
<evidence type="ECO:0000256" key="3">
    <source>
        <dbReference type="ARBA" id="ARBA00022737"/>
    </source>
</evidence>
<keyword evidence="8" id="KW-0804">Transcription</keyword>
<dbReference type="GO" id="GO:0003677">
    <property type="term" value="F:DNA binding"/>
    <property type="evidence" value="ECO:0007669"/>
    <property type="project" value="UniProtKB-KW"/>
</dbReference>
<keyword evidence="4 10" id="KW-0863">Zinc-finger</keyword>
<dbReference type="FunFam" id="3.30.160.60:FF:001557">
    <property type="entry name" value="Transcription factor E4F1"/>
    <property type="match status" value="1"/>
</dbReference>
<evidence type="ECO:0000256" key="1">
    <source>
        <dbReference type="ARBA" id="ARBA00004123"/>
    </source>
</evidence>
<accession>A0AAN5CH32</accession>
<proteinExistence type="predicted"/>
<dbReference type="AlphaFoldDB" id="A0AAN5CH32"/>
<dbReference type="GO" id="GO:0045944">
    <property type="term" value="P:positive regulation of transcription by RNA polymerase II"/>
    <property type="evidence" value="ECO:0007669"/>
    <property type="project" value="UniProtKB-ARBA"/>
</dbReference>
<evidence type="ECO:0000256" key="10">
    <source>
        <dbReference type="PROSITE-ProRule" id="PRU00042"/>
    </source>
</evidence>
<comment type="subcellular location">
    <subcellularLocation>
        <location evidence="1">Nucleus</location>
    </subcellularLocation>
</comment>
<organism evidence="13 14">
    <name type="scientific">Pristionchus mayeri</name>
    <dbReference type="NCBI Taxonomy" id="1317129"/>
    <lineage>
        <taxon>Eukaryota</taxon>
        <taxon>Metazoa</taxon>
        <taxon>Ecdysozoa</taxon>
        <taxon>Nematoda</taxon>
        <taxon>Chromadorea</taxon>
        <taxon>Rhabditida</taxon>
        <taxon>Rhabditina</taxon>
        <taxon>Diplogasteromorpha</taxon>
        <taxon>Diplogasteroidea</taxon>
        <taxon>Neodiplogasteridae</taxon>
        <taxon>Pristionchus</taxon>
    </lineage>
</organism>
<name>A0AAN5CH32_9BILA</name>
<sequence>EQKNEIDVGQSAIRSTAVSEASRVERNQRKRGKKFKCGQCEKSFLQIHGLKYHERTHLDADDPSKKVHKC</sequence>
<keyword evidence="9" id="KW-0539">Nucleus</keyword>
<dbReference type="InterPro" id="IPR036236">
    <property type="entry name" value="Znf_C2H2_sf"/>
</dbReference>
<dbReference type="SUPFAM" id="SSF57667">
    <property type="entry name" value="beta-beta-alpha zinc fingers"/>
    <property type="match status" value="1"/>
</dbReference>